<feature type="region of interest" description="Disordered" evidence="8">
    <location>
        <begin position="88"/>
        <end position="108"/>
    </location>
</feature>
<name>A0A7M7RFA6_STRPU</name>
<accession>A0A7M7RFA6</accession>
<evidence type="ECO:0000256" key="7">
    <source>
        <dbReference type="ARBA" id="ARBA00035545"/>
    </source>
</evidence>
<evidence type="ECO:0000256" key="4">
    <source>
        <dbReference type="ARBA" id="ARBA00023128"/>
    </source>
</evidence>
<keyword evidence="10" id="KW-1185">Reference proteome</keyword>
<evidence type="ECO:0000313" key="9">
    <source>
        <dbReference type="EnsemblMetazoa" id="XP_797620"/>
    </source>
</evidence>
<evidence type="ECO:0000313" key="10">
    <source>
        <dbReference type="Proteomes" id="UP000007110"/>
    </source>
</evidence>
<dbReference type="InterPro" id="IPR007740">
    <property type="entry name" value="Ribosomal_mL49"/>
</dbReference>
<comment type="similarity">
    <text evidence="2">Belongs to the mitochondrion-specific ribosomal protein mL49 family.</text>
</comment>
<evidence type="ECO:0000256" key="5">
    <source>
        <dbReference type="ARBA" id="ARBA00023274"/>
    </source>
</evidence>
<dbReference type="KEGG" id="spu:593029"/>
<comment type="subcellular location">
    <subcellularLocation>
        <location evidence="1">Mitochondrion</location>
    </subcellularLocation>
</comment>
<sequence>MASHLISRLRLLAQFRANISISQTLSGNMVRESRTLHTSTCRGKRNHYFIPAYPKDDPVRDEPRTELIESKEDFKYVERLLPSMQVPAVPNHTQYPTPSGWSPPSGAASDLPYSVSRTRFHQIPVFTETKKMTQHWTLVKNIKGDIWFMAEDLRKHLEEQQGRDIPVTINEVSMKVRYKGLYEDQVKQWLTEKGF</sequence>
<dbReference type="CTD" id="740"/>
<dbReference type="EnsemblMetazoa" id="XM_792527">
    <property type="protein sequence ID" value="XP_797620"/>
    <property type="gene ID" value="LOC593029"/>
</dbReference>
<dbReference type="OrthoDB" id="19439at2759"/>
<evidence type="ECO:0000256" key="2">
    <source>
        <dbReference type="ARBA" id="ARBA00005677"/>
    </source>
</evidence>
<dbReference type="Proteomes" id="UP000007110">
    <property type="component" value="Unassembled WGS sequence"/>
</dbReference>
<keyword evidence="4" id="KW-0496">Mitochondrion</keyword>
<dbReference type="RefSeq" id="XP_797620.2">
    <property type="nucleotide sequence ID" value="XM_792527.5"/>
</dbReference>
<dbReference type="PANTHER" id="PTHR13477:SF0">
    <property type="entry name" value="LARGE RIBOSOMAL SUBUNIT PROTEIN ML49"/>
    <property type="match status" value="1"/>
</dbReference>
<dbReference type="GO" id="GO:0006412">
    <property type="term" value="P:translation"/>
    <property type="evidence" value="ECO:0007669"/>
    <property type="project" value="InterPro"/>
</dbReference>
<evidence type="ECO:0000256" key="1">
    <source>
        <dbReference type="ARBA" id="ARBA00004173"/>
    </source>
</evidence>
<dbReference type="FunCoup" id="A0A7M7RFA6">
    <property type="interactions" value="1299"/>
</dbReference>
<evidence type="ECO:0000256" key="6">
    <source>
        <dbReference type="ARBA" id="ARBA00035191"/>
    </source>
</evidence>
<dbReference type="GO" id="GO:0005762">
    <property type="term" value="C:mitochondrial large ribosomal subunit"/>
    <property type="evidence" value="ECO:0000318"/>
    <property type="project" value="GO_Central"/>
</dbReference>
<dbReference type="Gene3D" id="3.30.780.10">
    <property type="entry name" value="SUI1-like domain"/>
    <property type="match status" value="1"/>
</dbReference>
<dbReference type="GO" id="GO:0003735">
    <property type="term" value="F:structural constituent of ribosome"/>
    <property type="evidence" value="ECO:0000318"/>
    <property type="project" value="GO_Central"/>
</dbReference>
<dbReference type="AlphaFoldDB" id="A0A7M7RFA6"/>
<proteinExistence type="inferred from homology"/>
<dbReference type="InParanoid" id="A0A7M7RFA6"/>
<keyword evidence="5" id="KW-0687">Ribonucleoprotein</keyword>
<dbReference type="FunFam" id="3.30.780.10:FF:000009">
    <property type="entry name" value="39S ribosomal protein L49, mitochondrial"/>
    <property type="match status" value="1"/>
</dbReference>
<dbReference type="OMA" id="NPPEWKY"/>
<feature type="compositionally biased region" description="Low complexity" evidence="8">
    <location>
        <begin position="96"/>
        <end position="108"/>
    </location>
</feature>
<dbReference type="Pfam" id="PF05046">
    <property type="entry name" value="Img2"/>
    <property type="match status" value="1"/>
</dbReference>
<protein>
    <recommendedName>
        <fullName evidence="6">Large ribosomal subunit protein mL49</fullName>
    </recommendedName>
    <alternativeName>
        <fullName evidence="7">39S ribosomal protein L49, mitochondrial</fullName>
    </alternativeName>
</protein>
<evidence type="ECO:0000256" key="8">
    <source>
        <dbReference type="SAM" id="MobiDB-lite"/>
    </source>
</evidence>
<dbReference type="GeneID" id="593029"/>
<keyword evidence="3" id="KW-0689">Ribosomal protein</keyword>
<organism evidence="9 10">
    <name type="scientific">Strongylocentrotus purpuratus</name>
    <name type="common">Purple sea urchin</name>
    <dbReference type="NCBI Taxonomy" id="7668"/>
    <lineage>
        <taxon>Eukaryota</taxon>
        <taxon>Metazoa</taxon>
        <taxon>Echinodermata</taxon>
        <taxon>Eleutherozoa</taxon>
        <taxon>Echinozoa</taxon>
        <taxon>Echinoidea</taxon>
        <taxon>Euechinoidea</taxon>
        <taxon>Echinacea</taxon>
        <taxon>Camarodonta</taxon>
        <taxon>Echinidea</taxon>
        <taxon>Strongylocentrotidae</taxon>
        <taxon>Strongylocentrotus</taxon>
    </lineage>
</organism>
<reference evidence="10" key="1">
    <citation type="submission" date="2015-02" db="EMBL/GenBank/DDBJ databases">
        <title>Genome sequencing for Strongylocentrotus purpuratus.</title>
        <authorList>
            <person name="Murali S."/>
            <person name="Liu Y."/>
            <person name="Vee V."/>
            <person name="English A."/>
            <person name="Wang M."/>
            <person name="Skinner E."/>
            <person name="Han Y."/>
            <person name="Muzny D.M."/>
            <person name="Worley K.C."/>
            <person name="Gibbs R.A."/>
        </authorList>
    </citation>
    <scope>NUCLEOTIDE SEQUENCE</scope>
</reference>
<reference evidence="9" key="2">
    <citation type="submission" date="2021-01" db="UniProtKB">
        <authorList>
            <consortium name="EnsemblMetazoa"/>
        </authorList>
    </citation>
    <scope>IDENTIFICATION</scope>
</reference>
<dbReference type="PANTHER" id="PTHR13477">
    <property type="entry name" value="MITOCHONDRIAL 39S RIBOSOMAL PROTEIN L49"/>
    <property type="match status" value="1"/>
</dbReference>
<evidence type="ECO:0000256" key="3">
    <source>
        <dbReference type="ARBA" id="ARBA00022980"/>
    </source>
</evidence>